<evidence type="ECO:0000256" key="4">
    <source>
        <dbReference type="SAM" id="MobiDB-lite"/>
    </source>
</evidence>
<dbReference type="CDD" id="cd02799">
    <property type="entry name" value="tRNA_bind_EMAP-II_like"/>
    <property type="match status" value="1"/>
</dbReference>
<dbReference type="GO" id="GO:0016282">
    <property type="term" value="C:eukaryotic 43S preinitiation complex"/>
    <property type="evidence" value="ECO:0007669"/>
    <property type="project" value="EnsemblFungi"/>
</dbReference>
<dbReference type="Gene3D" id="2.40.50.140">
    <property type="entry name" value="Nucleic acid-binding proteins"/>
    <property type="match status" value="1"/>
</dbReference>
<gene>
    <name evidence="6" type="ORF">UA08_00249</name>
</gene>
<evidence type="ECO:0000256" key="3">
    <source>
        <dbReference type="PROSITE-ProRule" id="PRU00209"/>
    </source>
</evidence>
<evidence type="ECO:0000256" key="2">
    <source>
        <dbReference type="ARBA" id="ARBA00022884"/>
    </source>
</evidence>
<dbReference type="GO" id="GO:0008047">
    <property type="term" value="F:enzyme activator activity"/>
    <property type="evidence" value="ECO:0007669"/>
    <property type="project" value="EnsemblFungi"/>
</dbReference>
<protein>
    <recommendedName>
        <fullName evidence="5">tRNA-binding domain-containing protein</fullName>
    </recommendedName>
</protein>
<name>A0A225B6E2_TALAT</name>
<dbReference type="GO" id="GO:0010494">
    <property type="term" value="C:cytoplasmic stress granule"/>
    <property type="evidence" value="ECO:0007669"/>
    <property type="project" value="EnsemblFungi"/>
</dbReference>
<dbReference type="STRING" id="1441469.A0A225B6E2"/>
<accession>A0A225B6E2</accession>
<dbReference type="SUPFAM" id="SSF47616">
    <property type="entry name" value="GST C-terminal domain-like"/>
    <property type="match status" value="1"/>
</dbReference>
<dbReference type="GO" id="GO:0002161">
    <property type="term" value="F:aminoacyl-tRNA deacylase activity"/>
    <property type="evidence" value="ECO:0007669"/>
    <property type="project" value="EnsemblFungi"/>
</dbReference>
<dbReference type="PROSITE" id="PS50886">
    <property type="entry name" value="TRBD"/>
    <property type="match status" value="1"/>
</dbReference>
<dbReference type="InterPro" id="IPR012340">
    <property type="entry name" value="NA-bd_OB-fold"/>
</dbReference>
<evidence type="ECO:0000259" key="5">
    <source>
        <dbReference type="PROSITE" id="PS50886"/>
    </source>
</evidence>
<dbReference type="GO" id="GO:0080025">
    <property type="term" value="F:phosphatidylinositol-3,5-bisphosphate binding"/>
    <property type="evidence" value="ECO:0007669"/>
    <property type="project" value="EnsemblFungi"/>
</dbReference>
<organism evidence="6 7">
    <name type="scientific">Talaromyces atroroseus</name>
    <dbReference type="NCBI Taxonomy" id="1441469"/>
    <lineage>
        <taxon>Eukaryota</taxon>
        <taxon>Fungi</taxon>
        <taxon>Dikarya</taxon>
        <taxon>Ascomycota</taxon>
        <taxon>Pezizomycotina</taxon>
        <taxon>Eurotiomycetes</taxon>
        <taxon>Eurotiomycetidae</taxon>
        <taxon>Eurotiales</taxon>
        <taxon>Trichocomaceae</taxon>
        <taxon>Talaromyces</taxon>
        <taxon>Talaromyces sect. Trachyspermi</taxon>
    </lineage>
</organism>
<evidence type="ECO:0000313" key="6">
    <source>
        <dbReference type="EMBL" id="OKL63699.1"/>
    </source>
</evidence>
<feature type="compositionally biased region" description="Basic and acidic residues" evidence="4">
    <location>
        <begin position="168"/>
        <end position="181"/>
    </location>
</feature>
<sequence>MATASAPESSLLSLLYRSYPAAISPDATELDLAQATPKIFAHYTYTDEDAASVKQWLATIGALTAAYAKNDTQVIETILKELNAHLETRTTLLGAKPSVADIAGYAVLAPVVEKWTAEERTGEKGYHYIVRHVDFVQNGSLFALRIPDEEKVAIDLDDIRFFPKAVDPKEEKERKKKEKAEAQLAAQEKTTVVAGRTKEAVHQAPESTEASPAVSNRDKEKKEKKEKKKEKQPKAPAPPAAPPSPSLIDLRVGHILRAINHPNADSLYVSTIDCGDAPGSDNTSVDEATGKTVRTVCSGLNGLVPLEEMQGRKVVVVCNLKPVTMRGIKSAAMVLAASPKVAEGEDSHAGPVELVNPPADAPAGERVFFEGWSTSEPEKQLNPKKKIWETFQPGFTTTDNLEVGFDSTQVPSIQSAGTAATGSTLGKLVAKSGGVCTVKSLKGATVR</sequence>
<dbReference type="Gene3D" id="1.20.1050.10">
    <property type="match status" value="1"/>
</dbReference>
<dbReference type="GeneID" id="31000004"/>
<dbReference type="CDD" id="cd10304">
    <property type="entry name" value="GST_C_Arc1p_N_like"/>
    <property type="match status" value="1"/>
</dbReference>
<feature type="region of interest" description="Disordered" evidence="4">
    <location>
        <begin position="168"/>
        <end position="247"/>
    </location>
</feature>
<dbReference type="SUPFAM" id="SSF50249">
    <property type="entry name" value="Nucleic acid-binding proteins"/>
    <property type="match status" value="1"/>
</dbReference>
<feature type="compositionally biased region" description="Pro residues" evidence="4">
    <location>
        <begin position="235"/>
        <end position="245"/>
    </location>
</feature>
<dbReference type="Pfam" id="PF01588">
    <property type="entry name" value="tRNA_bind"/>
    <property type="match status" value="1"/>
</dbReference>
<dbReference type="InterPro" id="IPR036282">
    <property type="entry name" value="Glutathione-S-Trfase_C_sf"/>
</dbReference>
<keyword evidence="2 3" id="KW-0694">RNA-binding</keyword>
<dbReference type="GO" id="GO:0000049">
    <property type="term" value="F:tRNA binding"/>
    <property type="evidence" value="ECO:0007669"/>
    <property type="project" value="UniProtKB-UniRule"/>
</dbReference>
<dbReference type="GO" id="GO:0001731">
    <property type="term" value="P:formation of translation preinitiation complex"/>
    <property type="evidence" value="ECO:0007669"/>
    <property type="project" value="EnsemblFungi"/>
</dbReference>
<dbReference type="GO" id="GO:0017102">
    <property type="term" value="C:methionyl glutamyl tRNA synthetase complex"/>
    <property type="evidence" value="ECO:0007669"/>
    <property type="project" value="EnsemblFungi"/>
</dbReference>
<evidence type="ECO:0000313" key="7">
    <source>
        <dbReference type="Proteomes" id="UP000214365"/>
    </source>
</evidence>
<feature type="domain" description="TRNA-binding" evidence="5">
    <location>
        <begin position="244"/>
        <end position="368"/>
    </location>
</feature>
<keyword evidence="7" id="KW-1185">Reference proteome</keyword>
<feature type="compositionally biased region" description="Polar residues" evidence="4">
    <location>
        <begin position="205"/>
        <end position="214"/>
    </location>
</feature>
<dbReference type="InterPro" id="IPR002547">
    <property type="entry name" value="tRNA-bd_dom"/>
</dbReference>
<dbReference type="FunFam" id="2.40.50.140:FF:000199">
    <property type="entry name" value="tRNA-aminoacylation cofactor ARC1"/>
    <property type="match status" value="1"/>
</dbReference>
<dbReference type="PANTHER" id="PTHR11586:SF33">
    <property type="entry name" value="AMINOACYL TRNA SYNTHASE COMPLEX-INTERACTING MULTIFUNCTIONAL PROTEIN 1"/>
    <property type="match status" value="1"/>
</dbReference>
<dbReference type="GO" id="GO:0006418">
    <property type="term" value="P:tRNA aminoacylation for protein translation"/>
    <property type="evidence" value="ECO:0007669"/>
    <property type="project" value="EnsemblFungi"/>
</dbReference>
<dbReference type="GO" id="GO:0032266">
    <property type="term" value="F:phosphatidylinositol-3-phosphate binding"/>
    <property type="evidence" value="ECO:0007669"/>
    <property type="project" value="EnsemblFungi"/>
</dbReference>
<dbReference type="RefSeq" id="XP_020123820.1">
    <property type="nucleotide sequence ID" value="XM_020260034.1"/>
</dbReference>
<dbReference type="AlphaFoldDB" id="A0A225B6E2"/>
<dbReference type="EMBL" id="LFMY01000001">
    <property type="protein sequence ID" value="OKL63699.1"/>
    <property type="molecule type" value="Genomic_DNA"/>
</dbReference>
<reference evidence="6 7" key="1">
    <citation type="submission" date="2015-06" db="EMBL/GenBank/DDBJ databases">
        <title>Talaromyces atroroseus IBT 11181 draft genome.</title>
        <authorList>
            <person name="Rasmussen K.B."/>
            <person name="Rasmussen S."/>
            <person name="Petersen B."/>
            <person name="Sicheritz-Ponten T."/>
            <person name="Mortensen U.H."/>
            <person name="Thrane U."/>
        </authorList>
    </citation>
    <scope>NUCLEOTIDE SEQUENCE [LARGE SCALE GENOMIC DNA]</scope>
    <source>
        <strain evidence="6 7">IBT 11181</strain>
    </source>
</reference>
<dbReference type="Pfam" id="PF21972">
    <property type="entry name" value="Arc1p_N_like"/>
    <property type="match status" value="1"/>
</dbReference>
<evidence type="ECO:0000256" key="1">
    <source>
        <dbReference type="ARBA" id="ARBA00022555"/>
    </source>
</evidence>
<proteinExistence type="predicted"/>
<dbReference type="Proteomes" id="UP000214365">
    <property type="component" value="Unassembled WGS sequence"/>
</dbReference>
<dbReference type="InterPro" id="IPR051270">
    <property type="entry name" value="Tyrosine-tRNA_ligase_regulator"/>
</dbReference>
<dbReference type="InterPro" id="IPR053836">
    <property type="entry name" value="Arc1-like_N"/>
</dbReference>
<dbReference type="PANTHER" id="PTHR11586">
    <property type="entry name" value="TRNA-AMINOACYLATION COFACTOR ARC1 FAMILY MEMBER"/>
    <property type="match status" value="1"/>
</dbReference>
<comment type="caution">
    <text evidence="6">The sequence shown here is derived from an EMBL/GenBank/DDBJ whole genome shotgun (WGS) entry which is preliminary data.</text>
</comment>
<keyword evidence="1 3" id="KW-0820">tRNA-binding</keyword>
<dbReference type="OrthoDB" id="19141at2759"/>